<protein>
    <recommendedName>
        <fullName evidence="5">Tryptophan-associated transmembrane protein (Trp_oprn_chp)</fullName>
    </recommendedName>
</protein>
<feature type="transmembrane region" description="Helical" evidence="2">
    <location>
        <begin position="63"/>
        <end position="82"/>
    </location>
</feature>
<gene>
    <name evidence="3" type="ORF">GCM10010178_57350</name>
</gene>
<keyword evidence="4" id="KW-1185">Reference proteome</keyword>
<evidence type="ECO:0000313" key="4">
    <source>
        <dbReference type="Proteomes" id="UP000649573"/>
    </source>
</evidence>
<name>A0ABQ2UZ43_9PSEU</name>
<dbReference type="RefSeq" id="WP_189256839.1">
    <property type="nucleotide sequence ID" value="NZ_BMRE01000029.1"/>
</dbReference>
<accession>A0ABQ2UZ43</accession>
<evidence type="ECO:0008006" key="5">
    <source>
        <dbReference type="Google" id="ProtNLM"/>
    </source>
</evidence>
<feature type="region of interest" description="Disordered" evidence="1">
    <location>
        <begin position="179"/>
        <end position="200"/>
    </location>
</feature>
<feature type="transmembrane region" description="Helical" evidence="2">
    <location>
        <begin position="133"/>
        <end position="156"/>
    </location>
</feature>
<keyword evidence="2" id="KW-0812">Transmembrane</keyword>
<dbReference type="Proteomes" id="UP000649573">
    <property type="component" value="Unassembled WGS sequence"/>
</dbReference>
<evidence type="ECO:0000256" key="2">
    <source>
        <dbReference type="SAM" id="Phobius"/>
    </source>
</evidence>
<reference evidence="4" key="1">
    <citation type="journal article" date="2019" name="Int. J. Syst. Evol. Microbiol.">
        <title>The Global Catalogue of Microorganisms (GCM) 10K type strain sequencing project: providing services to taxonomists for standard genome sequencing and annotation.</title>
        <authorList>
            <consortium name="The Broad Institute Genomics Platform"/>
            <consortium name="The Broad Institute Genome Sequencing Center for Infectious Disease"/>
            <person name="Wu L."/>
            <person name="Ma J."/>
        </authorList>
    </citation>
    <scope>NUCLEOTIDE SEQUENCE [LARGE SCALE GENOMIC DNA]</scope>
    <source>
        <strain evidence="4">JCM 3296</strain>
    </source>
</reference>
<comment type="caution">
    <text evidence="3">The sequence shown here is derived from an EMBL/GenBank/DDBJ whole genome shotgun (WGS) entry which is preliminary data.</text>
</comment>
<feature type="transmembrane region" description="Helical" evidence="2">
    <location>
        <begin position="94"/>
        <end position="113"/>
    </location>
</feature>
<organism evidence="3 4">
    <name type="scientific">Lentzea flava</name>
    <dbReference type="NCBI Taxonomy" id="103732"/>
    <lineage>
        <taxon>Bacteria</taxon>
        <taxon>Bacillati</taxon>
        <taxon>Actinomycetota</taxon>
        <taxon>Actinomycetes</taxon>
        <taxon>Pseudonocardiales</taxon>
        <taxon>Pseudonocardiaceae</taxon>
        <taxon>Lentzea</taxon>
    </lineage>
</organism>
<keyword evidence="2" id="KW-1133">Transmembrane helix</keyword>
<evidence type="ECO:0000256" key="1">
    <source>
        <dbReference type="SAM" id="MobiDB-lite"/>
    </source>
</evidence>
<proteinExistence type="predicted"/>
<dbReference type="EMBL" id="BMRE01000029">
    <property type="protein sequence ID" value="GGU57450.1"/>
    <property type="molecule type" value="Genomic_DNA"/>
</dbReference>
<keyword evidence="2" id="KW-0472">Membrane</keyword>
<sequence length="200" mass="21434">MIDRRKIAALLLVLGAALAVAGSFEGTYRTVYRGFGFDQSMTTTLWIVTTEPPQGGPRDAYHALGWPVVVAAVLMVVGAVLTMRERTTFVGRPVAMGAAGALAGIMFSYLLQVRREERVLSELLVKNGGSNTLDVLGGAYLLGAAAIIGLVGAVLAQQRRQRKQAVEAEEEKVVVHQLANDDDTPPFGIAVLDDEKRETP</sequence>
<evidence type="ECO:0000313" key="3">
    <source>
        <dbReference type="EMBL" id="GGU57450.1"/>
    </source>
</evidence>